<evidence type="ECO:0000313" key="3">
    <source>
        <dbReference type="Proteomes" id="UP000218231"/>
    </source>
</evidence>
<protein>
    <submittedName>
        <fullName evidence="2">Uncharacterized protein</fullName>
    </submittedName>
</protein>
<proteinExistence type="predicted"/>
<accession>A0A2A2KFQ0</accession>
<reference evidence="2 3" key="1">
    <citation type="journal article" date="2017" name="Curr. Biol.">
        <title>Genome architecture and evolution of a unichromosomal asexual nematode.</title>
        <authorList>
            <person name="Fradin H."/>
            <person name="Zegar C."/>
            <person name="Gutwein M."/>
            <person name="Lucas J."/>
            <person name="Kovtun M."/>
            <person name="Corcoran D."/>
            <person name="Baugh L.R."/>
            <person name="Kiontke K."/>
            <person name="Gunsalus K."/>
            <person name="Fitch D.H."/>
            <person name="Piano F."/>
        </authorList>
    </citation>
    <scope>NUCLEOTIDE SEQUENCE [LARGE SCALE GENOMIC DNA]</scope>
    <source>
        <strain evidence="2">PF1309</strain>
    </source>
</reference>
<keyword evidence="3" id="KW-1185">Reference proteome</keyword>
<sequence>MLLKKRKRIGVSGAKLSSRANEGGNAEKENLGKFMGIQQKQQRQAENVDILRRGLSKTVKCFGELRGNKIKIERNGGAACISLSARSLPFSTVSIPYSL</sequence>
<dbReference type="AlphaFoldDB" id="A0A2A2KFQ0"/>
<evidence type="ECO:0000313" key="2">
    <source>
        <dbReference type="EMBL" id="PAV72846.1"/>
    </source>
</evidence>
<dbReference type="Proteomes" id="UP000218231">
    <property type="component" value="Unassembled WGS sequence"/>
</dbReference>
<evidence type="ECO:0000256" key="1">
    <source>
        <dbReference type="SAM" id="MobiDB-lite"/>
    </source>
</evidence>
<dbReference type="EMBL" id="LIAE01008690">
    <property type="protein sequence ID" value="PAV72846.1"/>
    <property type="molecule type" value="Genomic_DNA"/>
</dbReference>
<organism evidence="2 3">
    <name type="scientific">Diploscapter pachys</name>
    <dbReference type="NCBI Taxonomy" id="2018661"/>
    <lineage>
        <taxon>Eukaryota</taxon>
        <taxon>Metazoa</taxon>
        <taxon>Ecdysozoa</taxon>
        <taxon>Nematoda</taxon>
        <taxon>Chromadorea</taxon>
        <taxon>Rhabditida</taxon>
        <taxon>Rhabditina</taxon>
        <taxon>Rhabditomorpha</taxon>
        <taxon>Rhabditoidea</taxon>
        <taxon>Rhabditidae</taxon>
        <taxon>Diploscapter</taxon>
    </lineage>
</organism>
<comment type="caution">
    <text evidence="2">The sequence shown here is derived from an EMBL/GenBank/DDBJ whole genome shotgun (WGS) entry which is preliminary data.</text>
</comment>
<feature type="region of interest" description="Disordered" evidence="1">
    <location>
        <begin position="1"/>
        <end position="29"/>
    </location>
</feature>
<name>A0A2A2KFQ0_9BILA</name>
<gene>
    <name evidence="2" type="ORF">WR25_19016</name>
</gene>